<keyword evidence="2" id="KW-1185">Reference proteome</keyword>
<gene>
    <name evidence="1" type="ORF">PN36_21630</name>
</gene>
<protein>
    <submittedName>
        <fullName evidence="1">Uncharacterized protein</fullName>
    </submittedName>
</protein>
<dbReference type="AlphaFoldDB" id="A0A4E0QRR7"/>
<dbReference type="EMBL" id="JSZA02000098">
    <property type="protein sequence ID" value="TGO02630.1"/>
    <property type="molecule type" value="Genomic_DNA"/>
</dbReference>
<evidence type="ECO:0000313" key="2">
    <source>
        <dbReference type="Proteomes" id="UP000030428"/>
    </source>
</evidence>
<dbReference type="Proteomes" id="UP000030428">
    <property type="component" value="Unassembled WGS sequence"/>
</dbReference>
<name>A0A4E0QRR7_9GAMM</name>
<reference evidence="1 2" key="1">
    <citation type="journal article" date="2016" name="Front. Microbiol.">
        <title>Single-Cell (Meta-)Genomics of a Dimorphic Candidatus Thiomargarita nelsonii Reveals Genomic Plasticity.</title>
        <authorList>
            <person name="Flood B.E."/>
            <person name="Fliss P."/>
            <person name="Jones D.S."/>
            <person name="Dick G.J."/>
            <person name="Jain S."/>
            <person name="Kaster A.K."/>
            <person name="Winkel M."/>
            <person name="Mussmann M."/>
            <person name="Bailey J."/>
        </authorList>
    </citation>
    <scope>NUCLEOTIDE SEQUENCE [LARGE SCALE GENOMIC DNA]</scope>
    <source>
        <strain evidence="1">Hydrate Ridge</strain>
    </source>
</reference>
<organism evidence="1 2">
    <name type="scientific">Candidatus Thiomargarita nelsonii</name>
    <dbReference type="NCBI Taxonomy" id="1003181"/>
    <lineage>
        <taxon>Bacteria</taxon>
        <taxon>Pseudomonadati</taxon>
        <taxon>Pseudomonadota</taxon>
        <taxon>Gammaproteobacteria</taxon>
        <taxon>Thiotrichales</taxon>
        <taxon>Thiotrichaceae</taxon>
        <taxon>Thiomargarita</taxon>
    </lineage>
</organism>
<proteinExistence type="predicted"/>
<evidence type="ECO:0000313" key="1">
    <source>
        <dbReference type="EMBL" id="TGO02630.1"/>
    </source>
</evidence>
<sequence>MLSRLPDIITGKVFKEEMKRFIPMDVQERTLLKDKFYDFLSNEIRGLLSEVQRQLIGDSAEDDFRM</sequence>
<comment type="caution">
    <text evidence="1">The sequence shown here is derived from an EMBL/GenBank/DDBJ whole genome shotgun (WGS) entry which is preliminary data.</text>
</comment>
<accession>A0A4E0QRR7</accession>